<dbReference type="InterPro" id="IPR011324">
    <property type="entry name" value="Cytotoxic_necrot_fac-like_cat"/>
</dbReference>
<dbReference type="EMBL" id="FUWR01000001">
    <property type="protein sequence ID" value="SJZ42358.1"/>
    <property type="molecule type" value="Genomic_DNA"/>
</dbReference>
<comment type="catalytic activity">
    <reaction evidence="9">
        <text>S-methyl-5'-thioadenosine + phosphate = 5-(methylsulfanyl)-alpha-D-ribose 1-phosphate + adenine</text>
        <dbReference type="Rhea" id="RHEA:11852"/>
        <dbReference type="ChEBI" id="CHEBI:16708"/>
        <dbReference type="ChEBI" id="CHEBI:17509"/>
        <dbReference type="ChEBI" id="CHEBI:43474"/>
        <dbReference type="ChEBI" id="CHEBI:58533"/>
        <dbReference type="EC" id="2.4.2.28"/>
    </reaction>
    <physiologicalReaction direction="left-to-right" evidence="9">
        <dbReference type="Rhea" id="RHEA:11853"/>
    </physiologicalReaction>
</comment>
<keyword evidence="3" id="KW-0808">Transferase</keyword>
<evidence type="ECO:0000256" key="4">
    <source>
        <dbReference type="ARBA" id="ARBA00022723"/>
    </source>
</evidence>
<dbReference type="InterPro" id="IPR003730">
    <property type="entry name" value="Cu_polyphenol_OxRdtase"/>
</dbReference>
<dbReference type="Proteomes" id="UP000190102">
    <property type="component" value="Unassembled WGS sequence"/>
</dbReference>
<dbReference type="STRING" id="115783.SAMN02745119_00582"/>
<protein>
    <recommendedName>
        <fullName evidence="10">Purine nucleoside phosphorylase</fullName>
    </recommendedName>
</protein>
<dbReference type="Pfam" id="PF02578">
    <property type="entry name" value="Cu-oxidase_4"/>
    <property type="match status" value="1"/>
</dbReference>
<gene>
    <name evidence="11" type="ORF">SAMN02745119_00582</name>
</gene>
<evidence type="ECO:0000313" key="11">
    <source>
        <dbReference type="EMBL" id="SJZ42358.1"/>
    </source>
</evidence>
<evidence type="ECO:0000256" key="10">
    <source>
        <dbReference type="RuleBase" id="RU361274"/>
    </source>
</evidence>
<dbReference type="RefSeq" id="WP_078788869.1">
    <property type="nucleotide sequence ID" value="NZ_FUWR01000001.1"/>
</dbReference>
<dbReference type="InterPro" id="IPR038371">
    <property type="entry name" value="Cu_polyphenol_OxRdtase_sf"/>
</dbReference>
<dbReference type="AlphaFoldDB" id="A0A1T4KIW5"/>
<dbReference type="NCBIfam" id="TIGR00726">
    <property type="entry name" value="peptidoglycan editing factor PgeF"/>
    <property type="match status" value="1"/>
</dbReference>
<sequence length="267" mass="29318">METTRIGRIHYLAPSFETTSPATIQGFTTRHEGISRPPYNSLNLGMNTEDSPHNVEGNRSLLARAFGITQERLVTVRQNHGTDILVIDAPNDDFSHFTGLEADAIITNQPDVMIGVTVADCVPILLFDPIKKVIAAVHAGWQGTAAQIVLQAVEGMAKIFGCRTKDIQAVIGPCINSCCYEVDQPVKDGFKNLTVLWNAVAEPTGAGKWRLDLALANRMQLEDAGLRVDAIQTLGHCVCCQKEWFFSYRRDGGETGRQMGFIMLKEA</sequence>
<comment type="catalytic activity">
    <reaction evidence="8">
        <text>adenosine + phosphate = alpha-D-ribose 1-phosphate + adenine</text>
        <dbReference type="Rhea" id="RHEA:27642"/>
        <dbReference type="ChEBI" id="CHEBI:16335"/>
        <dbReference type="ChEBI" id="CHEBI:16708"/>
        <dbReference type="ChEBI" id="CHEBI:43474"/>
        <dbReference type="ChEBI" id="CHEBI:57720"/>
        <dbReference type="EC" id="2.4.2.1"/>
    </reaction>
    <physiologicalReaction direction="left-to-right" evidence="8">
        <dbReference type="Rhea" id="RHEA:27643"/>
    </physiologicalReaction>
</comment>
<evidence type="ECO:0000256" key="9">
    <source>
        <dbReference type="ARBA" id="ARBA00049893"/>
    </source>
</evidence>
<keyword evidence="4" id="KW-0479">Metal-binding</keyword>
<evidence type="ECO:0000256" key="8">
    <source>
        <dbReference type="ARBA" id="ARBA00048968"/>
    </source>
</evidence>
<keyword evidence="6" id="KW-0862">Zinc</keyword>
<dbReference type="CDD" id="cd16833">
    <property type="entry name" value="YfiH"/>
    <property type="match status" value="1"/>
</dbReference>
<organism evidence="11 12">
    <name type="scientific">Trichlorobacter thiogenes</name>
    <dbReference type="NCBI Taxonomy" id="115783"/>
    <lineage>
        <taxon>Bacteria</taxon>
        <taxon>Pseudomonadati</taxon>
        <taxon>Thermodesulfobacteriota</taxon>
        <taxon>Desulfuromonadia</taxon>
        <taxon>Geobacterales</taxon>
        <taxon>Geobacteraceae</taxon>
        <taxon>Trichlorobacter</taxon>
    </lineage>
</organism>
<dbReference type="SUPFAM" id="SSF64438">
    <property type="entry name" value="CNF1/YfiH-like putative cysteine hydrolases"/>
    <property type="match status" value="1"/>
</dbReference>
<dbReference type="Gene3D" id="3.60.140.10">
    <property type="entry name" value="CNF1/YfiH-like putative cysteine hydrolases"/>
    <property type="match status" value="1"/>
</dbReference>
<comment type="similarity">
    <text evidence="2 10">Belongs to the purine nucleoside phosphorylase YfiH/LACC1 family.</text>
</comment>
<accession>A0A1T4KIW5</accession>
<evidence type="ECO:0000256" key="6">
    <source>
        <dbReference type="ARBA" id="ARBA00022833"/>
    </source>
</evidence>
<comment type="catalytic activity">
    <reaction evidence="7">
        <text>adenosine + H2O + H(+) = inosine + NH4(+)</text>
        <dbReference type="Rhea" id="RHEA:24408"/>
        <dbReference type="ChEBI" id="CHEBI:15377"/>
        <dbReference type="ChEBI" id="CHEBI:15378"/>
        <dbReference type="ChEBI" id="CHEBI:16335"/>
        <dbReference type="ChEBI" id="CHEBI:17596"/>
        <dbReference type="ChEBI" id="CHEBI:28938"/>
        <dbReference type="EC" id="3.5.4.4"/>
    </reaction>
    <physiologicalReaction direction="left-to-right" evidence="7">
        <dbReference type="Rhea" id="RHEA:24409"/>
    </physiologicalReaction>
</comment>
<evidence type="ECO:0000256" key="5">
    <source>
        <dbReference type="ARBA" id="ARBA00022801"/>
    </source>
</evidence>
<evidence type="ECO:0000256" key="2">
    <source>
        <dbReference type="ARBA" id="ARBA00007353"/>
    </source>
</evidence>
<keyword evidence="12" id="KW-1185">Reference proteome</keyword>
<proteinExistence type="inferred from homology"/>
<evidence type="ECO:0000256" key="3">
    <source>
        <dbReference type="ARBA" id="ARBA00022679"/>
    </source>
</evidence>
<evidence type="ECO:0000256" key="7">
    <source>
        <dbReference type="ARBA" id="ARBA00047989"/>
    </source>
</evidence>
<evidence type="ECO:0000256" key="1">
    <source>
        <dbReference type="ARBA" id="ARBA00000553"/>
    </source>
</evidence>
<evidence type="ECO:0000313" key="12">
    <source>
        <dbReference type="Proteomes" id="UP000190102"/>
    </source>
</evidence>
<dbReference type="PANTHER" id="PTHR30616:SF2">
    <property type="entry name" value="PURINE NUCLEOSIDE PHOSPHORYLASE LACC1"/>
    <property type="match status" value="1"/>
</dbReference>
<reference evidence="12" key="1">
    <citation type="submission" date="2017-02" db="EMBL/GenBank/DDBJ databases">
        <authorList>
            <person name="Varghese N."/>
            <person name="Submissions S."/>
        </authorList>
    </citation>
    <scope>NUCLEOTIDE SEQUENCE [LARGE SCALE GENOMIC DNA]</scope>
    <source>
        <strain evidence="12">ATCC BAA-34</strain>
    </source>
</reference>
<dbReference type="GO" id="GO:0016787">
    <property type="term" value="F:hydrolase activity"/>
    <property type="evidence" value="ECO:0007669"/>
    <property type="project" value="UniProtKB-KW"/>
</dbReference>
<keyword evidence="5" id="KW-0378">Hydrolase</keyword>
<comment type="catalytic activity">
    <reaction evidence="1">
        <text>inosine + phosphate = alpha-D-ribose 1-phosphate + hypoxanthine</text>
        <dbReference type="Rhea" id="RHEA:27646"/>
        <dbReference type="ChEBI" id="CHEBI:17368"/>
        <dbReference type="ChEBI" id="CHEBI:17596"/>
        <dbReference type="ChEBI" id="CHEBI:43474"/>
        <dbReference type="ChEBI" id="CHEBI:57720"/>
        <dbReference type="EC" id="2.4.2.1"/>
    </reaction>
    <physiologicalReaction direction="left-to-right" evidence="1">
        <dbReference type="Rhea" id="RHEA:27647"/>
    </physiologicalReaction>
</comment>
<dbReference type="GO" id="GO:0005507">
    <property type="term" value="F:copper ion binding"/>
    <property type="evidence" value="ECO:0007669"/>
    <property type="project" value="TreeGrafter"/>
</dbReference>
<dbReference type="GO" id="GO:0017061">
    <property type="term" value="F:S-methyl-5-thioadenosine phosphorylase activity"/>
    <property type="evidence" value="ECO:0007669"/>
    <property type="project" value="UniProtKB-EC"/>
</dbReference>
<name>A0A1T4KIW5_9BACT</name>
<dbReference type="OrthoDB" id="4279at2"/>
<dbReference type="PANTHER" id="PTHR30616">
    <property type="entry name" value="UNCHARACTERIZED PROTEIN YFIH"/>
    <property type="match status" value="1"/>
</dbReference>